<dbReference type="STRING" id="93759.A0A1R3HH44"/>
<keyword evidence="2" id="KW-1185">Reference proteome</keyword>
<comment type="caution">
    <text evidence="1">The sequence shown here is derived from an EMBL/GenBank/DDBJ whole genome shotgun (WGS) entry which is preliminary data.</text>
</comment>
<dbReference type="OrthoDB" id="1000233at2759"/>
<reference evidence="2" key="1">
    <citation type="submission" date="2013-09" db="EMBL/GenBank/DDBJ databases">
        <title>Corchorus olitorius genome sequencing.</title>
        <authorList>
            <person name="Alam M."/>
            <person name="Haque M.S."/>
            <person name="Islam M.S."/>
            <person name="Emdad E.M."/>
            <person name="Islam M.M."/>
            <person name="Ahmed B."/>
            <person name="Halim A."/>
            <person name="Hossen Q.M.M."/>
            <person name="Hossain M.Z."/>
            <person name="Ahmed R."/>
            <person name="Khan M.M."/>
            <person name="Islam R."/>
            <person name="Rashid M.M."/>
            <person name="Khan S.A."/>
            <person name="Rahman M.S."/>
            <person name="Alam M."/>
            <person name="Yahiya A.S."/>
            <person name="Khan M.S."/>
            <person name="Azam M.S."/>
            <person name="Haque T."/>
            <person name="Lashkar M.Z.H."/>
            <person name="Akhand A.I."/>
            <person name="Morshed G."/>
            <person name="Roy S."/>
            <person name="Uddin K.S."/>
            <person name="Rabeya T."/>
            <person name="Hossain A.S."/>
            <person name="Chowdhury A."/>
            <person name="Snigdha A.R."/>
            <person name="Mortoza M.S."/>
            <person name="Matin S.A."/>
            <person name="Hoque S.M.E."/>
            <person name="Islam M.K."/>
            <person name="Roy D.K."/>
            <person name="Haider R."/>
            <person name="Moosa M.M."/>
            <person name="Elias S.M."/>
            <person name="Hasan A.M."/>
            <person name="Jahan S."/>
            <person name="Shafiuddin M."/>
            <person name="Mahmood N."/>
            <person name="Shommy N.S."/>
        </authorList>
    </citation>
    <scope>NUCLEOTIDE SEQUENCE [LARGE SCALE GENOMIC DNA]</scope>
    <source>
        <strain evidence="2">cv. O-4</strain>
    </source>
</reference>
<proteinExistence type="predicted"/>
<dbReference type="GO" id="GO:0003677">
    <property type="term" value="F:DNA binding"/>
    <property type="evidence" value="ECO:0007669"/>
    <property type="project" value="UniProtKB-KW"/>
</dbReference>
<dbReference type="EMBL" id="AWUE01020175">
    <property type="protein sequence ID" value="OMO69661.1"/>
    <property type="molecule type" value="Genomic_DNA"/>
</dbReference>
<evidence type="ECO:0000313" key="1">
    <source>
        <dbReference type="EMBL" id="OMO69661.1"/>
    </source>
</evidence>
<name>A0A1R3HH44_9ROSI</name>
<sequence>MKGRLISAALGRAGGLWLLWNEDTIRIHSASVFSRMITTEVSAFDPNTEDFLLTAMYNFPAPSQQQQESQIIFHCFLILNLFKPPKLGFLALYTSQSSENLDPRLDPHIPTLNEEHLNILNSPINESDIKDAIFCIGSFKAAGPDGFNSAFFKHFWNNIKDILSCSALIGISNRTCKEKYLGLPLIVGRVSKQTFFFLVEKAKQKLDQWYNHFLSTAGKLTLVNSVLQTLPLYAMSSFKIHKVKTINLGHLGSGKGSSLFNRTLKKEEGGQPHAAAAA</sequence>
<keyword evidence="1" id="KW-0238">DNA-binding</keyword>
<organism evidence="1 2">
    <name type="scientific">Corchorus olitorius</name>
    <dbReference type="NCBI Taxonomy" id="93759"/>
    <lineage>
        <taxon>Eukaryota</taxon>
        <taxon>Viridiplantae</taxon>
        <taxon>Streptophyta</taxon>
        <taxon>Embryophyta</taxon>
        <taxon>Tracheophyta</taxon>
        <taxon>Spermatophyta</taxon>
        <taxon>Magnoliopsida</taxon>
        <taxon>eudicotyledons</taxon>
        <taxon>Gunneridae</taxon>
        <taxon>Pentapetalae</taxon>
        <taxon>rosids</taxon>
        <taxon>malvids</taxon>
        <taxon>Malvales</taxon>
        <taxon>Malvaceae</taxon>
        <taxon>Grewioideae</taxon>
        <taxon>Apeibeae</taxon>
        <taxon>Corchorus</taxon>
    </lineage>
</organism>
<dbReference type="PANTHER" id="PTHR33116">
    <property type="entry name" value="REVERSE TRANSCRIPTASE ZINC-BINDING DOMAIN-CONTAINING PROTEIN-RELATED-RELATED"/>
    <property type="match status" value="1"/>
</dbReference>
<accession>A0A1R3HH44</accession>
<evidence type="ECO:0000313" key="2">
    <source>
        <dbReference type="Proteomes" id="UP000187203"/>
    </source>
</evidence>
<dbReference type="Proteomes" id="UP000187203">
    <property type="component" value="Unassembled WGS sequence"/>
</dbReference>
<dbReference type="PANTHER" id="PTHR33116:SF86">
    <property type="entry name" value="REVERSE TRANSCRIPTASE DOMAIN-CONTAINING PROTEIN"/>
    <property type="match status" value="1"/>
</dbReference>
<dbReference type="AlphaFoldDB" id="A0A1R3HH44"/>
<gene>
    <name evidence="1" type="ORF">COLO4_28970</name>
</gene>
<protein>
    <submittedName>
        <fullName evidence="1">Replication protein A 70 kDa DNA-binding subunit</fullName>
    </submittedName>
</protein>